<accession>V4TGK0</accession>
<keyword evidence="3" id="KW-1185">Reference proteome</keyword>
<feature type="chain" id="PRO_5004727635" evidence="1">
    <location>
        <begin position="23"/>
        <end position="111"/>
    </location>
</feature>
<dbReference type="EMBL" id="AWXZ01000024">
    <property type="protein sequence ID" value="ESR25233.1"/>
    <property type="molecule type" value="Genomic_DNA"/>
</dbReference>
<sequence length="111" mass="11237">MKNVAISTALALALASTAPAFAQNTNIDAGGGKGLVVVDISNIKAEIAEEIDVNVEDLADINSVQVPVNAAANVCNLDVNAIASSNDQGTKSCEAENTSDAVNQAVQQQLG</sequence>
<protein>
    <submittedName>
        <fullName evidence="2">Uncharacterized protein</fullName>
    </submittedName>
</protein>
<evidence type="ECO:0000313" key="2">
    <source>
        <dbReference type="EMBL" id="ESR25233.1"/>
    </source>
</evidence>
<dbReference type="Proteomes" id="UP000017819">
    <property type="component" value="Unassembled WGS sequence"/>
</dbReference>
<dbReference type="AlphaFoldDB" id="V4TGK0"/>
<name>V4TGK0_9HYPH</name>
<dbReference type="RefSeq" id="WP_023432045.1">
    <property type="nucleotide sequence ID" value="NZ_AWXZ01000024.1"/>
</dbReference>
<evidence type="ECO:0000313" key="3">
    <source>
        <dbReference type="Proteomes" id="UP000017819"/>
    </source>
</evidence>
<feature type="signal peptide" evidence="1">
    <location>
        <begin position="1"/>
        <end position="22"/>
    </location>
</feature>
<evidence type="ECO:0000256" key="1">
    <source>
        <dbReference type="SAM" id="SignalP"/>
    </source>
</evidence>
<gene>
    <name evidence="2" type="ORF">N177_1905</name>
</gene>
<reference evidence="2 3" key="1">
    <citation type="journal article" date="2014" name="Genome Announc.">
        <title>Draft Genome Sequence of Lutibaculum baratangense Strain AMV1T, Isolated from a Mud Volcano in Andamans, India.</title>
        <authorList>
            <person name="Singh A."/>
            <person name="Sreenivas A."/>
            <person name="Sathyanarayana Reddy G."/>
            <person name="Pinnaka A.K."/>
            <person name="Shivaji S."/>
        </authorList>
    </citation>
    <scope>NUCLEOTIDE SEQUENCE [LARGE SCALE GENOMIC DNA]</scope>
    <source>
        <strain evidence="2 3">AMV1</strain>
    </source>
</reference>
<proteinExistence type="predicted"/>
<organism evidence="2 3">
    <name type="scientific">Lutibaculum baratangense AMV1</name>
    <dbReference type="NCBI Taxonomy" id="631454"/>
    <lineage>
        <taxon>Bacteria</taxon>
        <taxon>Pseudomonadati</taxon>
        <taxon>Pseudomonadota</taxon>
        <taxon>Alphaproteobacteria</taxon>
        <taxon>Hyphomicrobiales</taxon>
        <taxon>Tepidamorphaceae</taxon>
        <taxon>Lutibaculum</taxon>
    </lineage>
</organism>
<comment type="caution">
    <text evidence="2">The sequence shown here is derived from an EMBL/GenBank/DDBJ whole genome shotgun (WGS) entry which is preliminary data.</text>
</comment>
<keyword evidence="1" id="KW-0732">Signal</keyword>